<evidence type="ECO:0000256" key="5">
    <source>
        <dbReference type="ARBA" id="ARBA00022729"/>
    </source>
</evidence>
<feature type="transmembrane region" description="Helical" evidence="10">
    <location>
        <begin position="339"/>
        <end position="364"/>
    </location>
</feature>
<dbReference type="RefSeq" id="WP_380274154.1">
    <property type="nucleotide sequence ID" value="NZ_JBHTGA010000001.1"/>
</dbReference>
<evidence type="ECO:0008006" key="16">
    <source>
        <dbReference type="Google" id="ProtNLM"/>
    </source>
</evidence>
<dbReference type="PANTHER" id="PTHR34820:SF4">
    <property type="entry name" value="INNER MEMBRANE PROTEIN YEBZ"/>
    <property type="match status" value="1"/>
</dbReference>
<feature type="transmembrane region" description="Helical" evidence="10">
    <location>
        <begin position="413"/>
        <end position="430"/>
    </location>
</feature>
<feature type="region of interest" description="Disordered" evidence="9">
    <location>
        <begin position="267"/>
        <end position="299"/>
    </location>
</feature>
<keyword evidence="15" id="KW-1185">Reference proteome</keyword>
<keyword evidence="3 10" id="KW-0812">Transmembrane</keyword>
<dbReference type="Pfam" id="PF05425">
    <property type="entry name" value="CopD"/>
    <property type="match status" value="1"/>
</dbReference>
<dbReference type="Pfam" id="PF05751">
    <property type="entry name" value="FixH"/>
    <property type="match status" value="1"/>
</dbReference>
<evidence type="ECO:0000313" key="14">
    <source>
        <dbReference type="EMBL" id="GAA2105570.1"/>
    </source>
</evidence>
<feature type="transmembrane region" description="Helical" evidence="10">
    <location>
        <begin position="376"/>
        <end position="393"/>
    </location>
</feature>
<evidence type="ECO:0000313" key="15">
    <source>
        <dbReference type="Proteomes" id="UP001500897"/>
    </source>
</evidence>
<sequence length="778" mass="76742">MVTGVRRRLGALLAVLVAALGLVLGGATAASAHATLEGTDPERGSVVATAPAAVTLTFSEGVSLSTDSVRVLDPQGNAVDDGKPDHVDGRAATARVALRSGLANGTYTVAWRAVSEDSHPVGGAFTFSIGAPSDTSVNPAAVQGAEADGAVAFAYGTARTVAYAAFALLVGAAAFVIVVWPGGAAVRGVQRLLMTGWVALLLSTVAVLMLRGPYERGSGLGQSFDLSLVRATLDERIGTALAARLLLLAAAGVFLSLLVGQLGTQQAKPAPAPEADTADTGPEDEEEAELRRLERAAAERPQRDTRLGLGLAGLALALALSATWVGADHSSVGLQVPLALPLAALHLLAMAGWLGGLAVLAVGLRRGLPAAAVDRFSKLAFWLVAVLVVTGVYQSWRGLGSWSALVDTSYGRLLLIKVGCVAAMLGVAWISRAWTARLRGTDEAAGEAAAGEAAAVANAARAGGGAGTAVGAGVDDARGERATEAPTTAADVADVASTAGAATGGKGAAGDGAGAGAGAANAAGAGGAGGPVDVAGTANVAGTAGAMAAGGKGAAGAAGAGGVADQPDDDVRGAGGRGGDPARAAQLARQRAVRDRARGERAAVGSPARAGLRRSVVVETAVAVAVLVVTTMLTNSPPGRVAQAVADAPATAGAGASASAVPGRTEELKLPYDTGGRTANAKGTAVVTVNPVATGPNAVTLKLTDSAGQPAEVPELELAFTLPDRDLGPLPVTLQAQGTGSWTGTAQLPLNGVWVVSVTVRSSDIDQVTATRQLKVGP</sequence>
<feature type="compositionally biased region" description="Basic and acidic residues" evidence="9">
    <location>
        <begin position="592"/>
        <end position="601"/>
    </location>
</feature>
<feature type="transmembrane region" description="Helical" evidence="10">
    <location>
        <begin position="161"/>
        <end position="180"/>
    </location>
</feature>
<feature type="transmembrane region" description="Helical" evidence="10">
    <location>
        <begin position="237"/>
        <end position="259"/>
    </location>
</feature>
<gene>
    <name evidence="14" type="ORF">GCM10009759_42850</name>
</gene>
<evidence type="ECO:0000256" key="10">
    <source>
        <dbReference type="SAM" id="Phobius"/>
    </source>
</evidence>
<organism evidence="14 15">
    <name type="scientific">Kitasatospora saccharophila</name>
    <dbReference type="NCBI Taxonomy" id="407973"/>
    <lineage>
        <taxon>Bacteria</taxon>
        <taxon>Bacillati</taxon>
        <taxon>Actinomycetota</taxon>
        <taxon>Actinomycetes</taxon>
        <taxon>Kitasatosporales</taxon>
        <taxon>Streptomycetaceae</taxon>
        <taxon>Kitasatospora</taxon>
    </lineage>
</organism>
<dbReference type="InterPro" id="IPR032694">
    <property type="entry name" value="CopC/D"/>
</dbReference>
<comment type="caution">
    <text evidence="14">The sequence shown here is derived from an EMBL/GenBank/DDBJ whole genome shotgun (WGS) entry which is preliminary data.</text>
</comment>
<keyword evidence="8 10" id="KW-0472">Membrane</keyword>
<dbReference type="Proteomes" id="UP001500897">
    <property type="component" value="Unassembled WGS sequence"/>
</dbReference>
<evidence type="ECO:0000256" key="2">
    <source>
        <dbReference type="ARBA" id="ARBA00022475"/>
    </source>
</evidence>
<feature type="compositionally biased region" description="Gly residues" evidence="9">
    <location>
        <begin position="502"/>
        <end position="517"/>
    </location>
</feature>
<dbReference type="Gene3D" id="2.60.40.1220">
    <property type="match status" value="1"/>
</dbReference>
<keyword evidence="7" id="KW-0186">Copper</keyword>
<evidence type="ECO:0000256" key="8">
    <source>
        <dbReference type="ARBA" id="ARBA00023136"/>
    </source>
</evidence>
<dbReference type="InterPro" id="IPR008620">
    <property type="entry name" value="FixH"/>
</dbReference>
<dbReference type="InterPro" id="IPR014755">
    <property type="entry name" value="Cu-Rt/internalin_Ig-like"/>
</dbReference>
<evidence type="ECO:0000256" key="4">
    <source>
        <dbReference type="ARBA" id="ARBA00022723"/>
    </source>
</evidence>
<evidence type="ECO:0000256" key="11">
    <source>
        <dbReference type="SAM" id="SignalP"/>
    </source>
</evidence>
<dbReference type="InterPro" id="IPR008457">
    <property type="entry name" value="Cu-R_CopD_dom"/>
</dbReference>
<keyword evidence="2" id="KW-1003">Cell membrane</keyword>
<dbReference type="InterPro" id="IPR014756">
    <property type="entry name" value="Ig_E-set"/>
</dbReference>
<feature type="compositionally biased region" description="Basic and acidic residues" evidence="9">
    <location>
        <begin position="289"/>
        <end position="299"/>
    </location>
</feature>
<evidence type="ECO:0000256" key="7">
    <source>
        <dbReference type="ARBA" id="ARBA00023008"/>
    </source>
</evidence>
<protein>
    <recommendedName>
        <fullName evidence="16">Copper transport protein</fullName>
    </recommendedName>
</protein>
<feature type="domain" description="Copper resistance protein D" evidence="13">
    <location>
        <begin position="371"/>
        <end position="460"/>
    </location>
</feature>
<name>A0ABP5IS15_9ACTN</name>
<proteinExistence type="predicted"/>
<dbReference type="SUPFAM" id="SSF81296">
    <property type="entry name" value="E set domains"/>
    <property type="match status" value="1"/>
</dbReference>
<keyword evidence="4" id="KW-0479">Metal-binding</keyword>
<comment type="subcellular location">
    <subcellularLocation>
        <location evidence="1">Cell membrane</location>
        <topology evidence="1">Multi-pass membrane protein</topology>
    </subcellularLocation>
</comment>
<evidence type="ECO:0000256" key="1">
    <source>
        <dbReference type="ARBA" id="ARBA00004651"/>
    </source>
</evidence>
<dbReference type="InterPro" id="IPR007348">
    <property type="entry name" value="CopC_dom"/>
</dbReference>
<evidence type="ECO:0000256" key="9">
    <source>
        <dbReference type="SAM" id="MobiDB-lite"/>
    </source>
</evidence>
<feature type="chain" id="PRO_5046810165" description="Copper transport protein" evidence="11">
    <location>
        <begin position="35"/>
        <end position="778"/>
    </location>
</feature>
<feature type="region of interest" description="Disordered" evidence="9">
    <location>
        <begin position="501"/>
        <end position="528"/>
    </location>
</feature>
<dbReference type="Pfam" id="PF04234">
    <property type="entry name" value="CopC"/>
    <property type="match status" value="1"/>
</dbReference>
<evidence type="ECO:0000259" key="13">
    <source>
        <dbReference type="Pfam" id="PF05425"/>
    </source>
</evidence>
<dbReference type="PANTHER" id="PTHR34820">
    <property type="entry name" value="INNER MEMBRANE PROTEIN YEBZ"/>
    <property type="match status" value="1"/>
</dbReference>
<keyword evidence="6 10" id="KW-1133">Transmembrane helix</keyword>
<accession>A0ABP5IS15</accession>
<feature type="domain" description="CopC" evidence="12">
    <location>
        <begin position="33"/>
        <end position="129"/>
    </location>
</feature>
<dbReference type="EMBL" id="BAAANS010000028">
    <property type="protein sequence ID" value="GAA2105570.1"/>
    <property type="molecule type" value="Genomic_DNA"/>
</dbReference>
<reference evidence="15" key="1">
    <citation type="journal article" date="2019" name="Int. J. Syst. Evol. Microbiol.">
        <title>The Global Catalogue of Microorganisms (GCM) 10K type strain sequencing project: providing services to taxonomists for standard genome sequencing and annotation.</title>
        <authorList>
            <consortium name="The Broad Institute Genomics Platform"/>
            <consortium name="The Broad Institute Genome Sequencing Center for Infectious Disease"/>
            <person name="Wu L."/>
            <person name="Ma J."/>
        </authorList>
    </citation>
    <scope>NUCLEOTIDE SEQUENCE [LARGE SCALE GENOMIC DNA]</scope>
    <source>
        <strain evidence="15">JCM 14559</strain>
    </source>
</reference>
<feature type="signal peptide" evidence="11">
    <location>
        <begin position="1"/>
        <end position="34"/>
    </location>
</feature>
<feature type="compositionally biased region" description="Low complexity" evidence="9">
    <location>
        <begin position="581"/>
        <end position="590"/>
    </location>
</feature>
<evidence type="ECO:0000259" key="12">
    <source>
        <dbReference type="Pfam" id="PF04234"/>
    </source>
</evidence>
<feature type="transmembrane region" description="Helical" evidence="10">
    <location>
        <begin position="307"/>
        <end position="327"/>
    </location>
</feature>
<evidence type="ECO:0000256" key="3">
    <source>
        <dbReference type="ARBA" id="ARBA00022692"/>
    </source>
</evidence>
<evidence type="ECO:0000256" key="6">
    <source>
        <dbReference type="ARBA" id="ARBA00022989"/>
    </source>
</evidence>
<feature type="region of interest" description="Disordered" evidence="9">
    <location>
        <begin position="556"/>
        <end position="608"/>
    </location>
</feature>
<feature type="transmembrane region" description="Helical" evidence="10">
    <location>
        <begin position="192"/>
        <end position="210"/>
    </location>
</feature>
<keyword evidence="5 11" id="KW-0732">Signal</keyword>